<proteinExistence type="predicted"/>
<organism evidence="3 4">
    <name type="scientific">Gonium pectorale</name>
    <name type="common">Green alga</name>
    <dbReference type="NCBI Taxonomy" id="33097"/>
    <lineage>
        <taxon>Eukaryota</taxon>
        <taxon>Viridiplantae</taxon>
        <taxon>Chlorophyta</taxon>
        <taxon>core chlorophytes</taxon>
        <taxon>Chlorophyceae</taxon>
        <taxon>CS clade</taxon>
        <taxon>Chlamydomonadales</taxon>
        <taxon>Volvocaceae</taxon>
        <taxon>Gonium</taxon>
    </lineage>
</organism>
<dbReference type="Proteomes" id="UP000075714">
    <property type="component" value="Unassembled WGS sequence"/>
</dbReference>
<evidence type="ECO:0000313" key="3">
    <source>
        <dbReference type="EMBL" id="KXZ47082.1"/>
    </source>
</evidence>
<gene>
    <name evidence="3" type="ORF">GPECTOR_38g319</name>
</gene>
<accession>A0A150GB75</accession>
<feature type="coiled-coil region" evidence="1">
    <location>
        <begin position="1628"/>
        <end position="1655"/>
    </location>
</feature>
<comment type="caution">
    <text evidence="3">The sequence shown here is derived from an EMBL/GenBank/DDBJ whole genome shotgun (WGS) entry which is preliminary data.</text>
</comment>
<feature type="coiled-coil region" evidence="1">
    <location>
        <begin position="1571"/>
        <end position="1598"/>
    </location>
</feature>
<keyword evidence="4" id="KW-1185">Reference proteome</keyword>
<feature type="compositionally biased region" description="Basic and acidic residues" evidence="2">
    <location>
        <begin position="8"/>
        <end position="21"/>
    </location>
</feature>
<feature type="region of interest" description="Disordered" evidence="2">
    <location>
        <begin position="1042"/>
        <end position="1068"/>
    </location>
</feature>
<feature type="coiled-coil region" evidence="1">
    <location>
        <begin position="28"/>
        <end position="62"/>
    </location>
</feature>
<dbReference type="EMBL" id="LSYV01000039">
    <property type="protein sequence ID" value="KXZ47082.1"/>
    <property type="molecule type" value="Genomic_DNA"/>
</dbReference>
<reference evidence="4" key="1">
    <citation type="journal article" date="2016" name="Nat. Commun.">
        <title>The Gonium pectorale genome demonstrates co-option of cell cycle regulation during the evolution of multicellularity.</title>
        <authorList>
            <person name="Hanschen E.R."/>
            <person name="Marriage T.N."/>
            <person name="Ferris P.J."/>
            <person name="Hamaji T."/>
            <person name="Toyoda A."/>
            <person name="Fujiyama A."/>
            <person name="Neme R."/>
            <person name="Noguchi H."/>
            <person name="Minakuchi Y."/>
            <person name="Suzuki M."/>
            <person name="Kawai-Toyooka H."/>
            <person name="Smith D.R."/>
            <person name="Sparks H."/>
            <person name="Anderson J."/>
            <person name="Bakaric R."/>
            <person name="Luria V."/>
            <person name="Karger A."/>
            <person name="Kirschner M.W."/>
            <person name="Durand P.M."/>
            <person name="Michod R.E."/>
            <person name="Nozaki H."/>
            <person name="Olson B.J."/>
        </authorList>
    </citation>
    <scope>NUCLEOTIDE SEQUENCE [LARGE SCALE GENOMIC DNA]</scope>
    <source>
        <strain evidence="4">NIES-2863</strain>
    </source>
</reference>
<keyword evidence="1" id="KW-0175">Coiled coil</keyword>
<evidence type="ECO:0000313" key="4">
    <source>
        <dbReference type="Proteomes" id="UP000075714"/>
    </source>
</evidence>
<name>A0A150GB75_GONPE</name>
<dbReference type="STRING" id="33097.A0A150GB75"/>
<dbReference type="OrthoDB" id="546608at2759"/>
<feature type="coiled-coil region" evidence="1">
    <location>
        <begin position="896"/>
        <end position="923"/>
    </location>
</feature>
<protein>
    <submittedName>
        <fullName evidence="3">Uncharacterized protein</fullName>
    </submittedName>
</protein>
<evidence type="ECO:0000256" key="1">
    <source>
        <dbReference type="SAM" id="Coils"/>
    </source>
</evidence>
<evidence type="ECO:0000256" key="2">
    <source>
        <dbReference type="SAM" id="MobiDB-lite"/>
    </source>
</evidence>
<feature type="coiled-coil region" evidence="1">
    <location>
        <begin position="991"/>
        <end position="1018"/>
    </location>
</feature>
<feature type="coiled-coil region" evidence="1">
    <location>
        <begin position="834"/>
        <end position="861"/>
    </location>
</feature>
<feature type="compositionally biased region" description="Basic and acidic residues" evidence="2">
    <location>
        <begin position="201"/>
        <end position="210"/>
    </location>
</feature>
<feature type="region of interest" description="Disordered" evidence="2">
    <location>
        <begin position="1"/>
        <end position="21"/>
    </location>
</feature>
<feature type="coiled-coil region" evidence="1">
    <location>
        <begin position="1488"/>
        <end position="1515"/>
    </location>
</feature>
<feature type="region of interest" description="Disordered" evidence="2">
    <location>
        <begin position="153"/>
        <end position="210"/>
    </location>
</feature>
<feature type="coiled-coil region" evidence="1">
    <location>
        <begin position="2042"/>
        <end position="2069"/>
    </location>
</feature>
<feature type="compositionally biased region" description="Basic and acidic residues" evidence="2">
    <location>
        <begin position="171"/>
        <end position="182"/>
    </location>
</feature>
<sequence length="2321" mass="252803">MCETATTELRRSLQDPQKKADPVLRAQLAALEEKAADLTQRRQQAKTDVETAQTRHKQLVDQMASEEMAVKLREDWMSSGSVRPGELASSMIHVARAKQQASALRASVRAKQLELDKDRETAAAASQQALRVEEQRAKLEPVIQQLEEQVTGHSLAGGPAGAKLGTAARGAPDEHGGADDGRSASTMSDLRDDEELDDVPDQQKDVEPDTKLYRTIKQRLEALDARISELRRQGDTANTAADILARKQEQLRLDLAAARGAEEAQLAILVDHSDAMIRMKEAEGAHHHKEADLLENEVAACQDALQYAVVDWHLRQKLRRVETRCTAYTSKAHAKALEAQGYEADLADASECVSLAMASAARLGKPYTSTLEQKHLADFIDEQQRRLETARTRAADCRAAAAQLATRAKAAIAEKVLYEKKSLCNKASYQSAVDMADAHEQSAKIASLTQRFHIKGLKAAADAIDAKLRQLMKRSEPATPTGPQGPIPVYAHPHHLSQEVLEEMAHLAQDASCTIAAYGDEFTGSGCDVMSVLRNRMDTISRLVDLYQLAYECGDGTADALPITTRAQQQPVSELAKRTAKIVATEGAVQDLDRACGLASELRALCVQAAETQAAVYEARLDPTAIQVHGQRSTHDEEMERQHRLMDSLEVEIPLARDQLSACLQVVEYRQAAAELMVAYQDLEYASFAASEAAVELDTTAELRAEMLAGLRKHLHNVVKEARVFKVTLTKARMASVATSKDMMAAPLSNVGASSDSSRSRQDLQAPFRYLTSAPQLTHTAREILEAEANVDEANMMEAEMRARNADEDDEDSLKSKLMINALLQKAETNRGEAAVLHGRIKELEEEARAADATAAKLETALAKMQKSHRHTLDALELTVHISQLCEKESGLRLQARTLTAEVDLLTREANGMESKASQLRQHVTSASHAASSEEVRNLMLVRQQLLSKAMAHREVLRQRNAEVESIDAECRRTAGDIALLVHKTEHVLHASETQEQLRQIYARIEQLRLDLSTAKAARDSCSRLLDELRSQQEHHLTMRMEDGATTSSSTITADRNGTTVSSSARTTQDMATNQAALALGEQMLETHCQRIEVLQGAIAAWEAAAQRFETVLRYREQLMDQAEWRVKLTSQEQELRLAAAEHAKKARQLRESARKGTGRNPAASDSEIDAVERKDQQADALSAVRAQAASVRADADAAQQHALAEAQDTLAARATALADEIVHLLHRFVEDSELAYPMHERLHLIANSFMSVARVQLTCVGISSHQGSELAIMHDALGAVRTLAGKVQNLLEAADCHARAGQSTDAAIARGQATAAQESLQRELKAVRSSRQRLSDLQAKMQDAKRELALAGKAEVAVIIDRAAASLERSLSDAESERRMLEAQVVQDCDTCTAQASMAALYADLAALSVKLLENVDELGERQAEHQQLGENAQAVEKTLQAMHSLLNQRRGEMQSLGTRIESHRSEARRMGKIGSDAQARVRQEAVDLLIKQLAETAEEIIQLENKCEVLDQRHAVLSSLHSKSDARVGLLSQLARLNSAGISHLLDAKDAHESHAITMRDAAALAVELSKEEVALTAAEARVRSLQESCSRLQQRHRDVIMLKGDYSFPDEEGGGEDSDESLRAANAAIAELAMATRQLSEQERHVRSLRSRWTQADLAVQSGQLRITKACQRAEDVQRLASSILALLDGSGALSINTQALHGALSTVSGGTAILRPAEAELLMPDAKDQHWILAASQLHSVTMQALAEAASKFVQALEVASASEDMRSSVLATVHAAQDARDGVARQHAVVEELRSAGDGLSVEEHVRLVQGRRFSRNGRPSASGVVTFGGTASGIKRASSSQQTTSSNVAWSSEHGPMTAAMVELERLQHEVVHLEGVATQQQKLLSCLEEQHRLLRRGSDCLLEMARYGIGAELNAGPNMTAKDATSLLAACKQLADQHTATLLLAPPLSSLKQAEECLRAGLTSMAEAKRLRELALERRHAAMEAAVRSDDGYQSVEMTTAKMMSFSAGNLSMSSEYLTAEEEAALATAALLSEHDTLLAEEERVQQELRELNRTAEHLLSEGAAQEQAFSQQWAAAKRASPAGDRSGEGAGEGLSYLTETRSQRGSGPKAKIAGVLQLPAAIDPTTAMALQHLWSHAALQYQRAQQLHEGMVRGLEQQLRYYLAQLQSALSETRSGSVASGGDGGTEAQWEQRVRELRSNMERHAVDAARFKALTTRASAMTQRLETAYTVDGGRSGSAGVQAALDASNELQRLVPRLPESALAGCAGMQALEQLDAELLKHMKALNDAADGMQRKSQKLLAKVQSKVCANVC</sequence>
<feature type="compositionally biased region" description="Polar residues" evidence="2">
    <location>
        <begin position="1045"/>
        <end position="1068"/>
    </location>
</feature>
<feature type="compositionally biased region" description="Acidic residues" evidence="2">
    <location>
        <begin position="191"/>
        <end position="200"/>
    </location>
</feature>
<feature type="coiled-coil region" evidence="1">
    <location>
        <begin position="213"/>
        <end position="240"/>
    </location>
</feature>
<feature type="coiled-coil region" evidence="1">
    <location>
        <begin position="1318"/>
        <end position="1385"/>
    </location>
</feature>
<feature type="region of interest" description="Disordered" evidence="2">
    <location>
        <begin position="1147"/>
        <end position="1175"/>
    </location>
</feature>